<evidence type="ECO:0000259" key="7">
    <source>
        <dbReference type="Pfam" id="PF01138"/>
    </source>
</evidence>
<dbReference type="GO" id="GO:0016075">
    <property type="term" value="P:rRNA catabolic process"/>
    <property type="evidence" value="ECO:0007669"/>
    <property type="project" value="UniProtKB-UniRule"/>
</dbReference>
<dbReference type="GO" id="GO:0009022">
    <property type="term" value="F:tRNA nucleotidyltransferase activity"/>
    <property type="evidence" value="ECO:0007669"/>
    <property type="project" value="UniProtKB-UniRule"/>
</dbReference>
<keyword evidence="3 6" id="KW-0820">tRNA-binding</keyword>
<dbReference type="NCBIfam" id="TIGR01966">
    <property type="entry name" value="RNasePH"/>
    <property type="match status" value="1"/>
</dbReference>
<dbReference type="InterPro" id="IPR018336">
    <property type="entry name" value="RNase_PH_CS"/>
</dbReference>
<feature type="binding site" evidence="6">
    <location>
        <position position="85"/>
    </location>
    <ligand>
        <name>phosphate</name>
        <dbReference type="ChEBI" id="CHEBI:43474"/>
        <note>substrate</note>
    </ligand>
</feature>
<gene>
    <name evidence="6" type="primary">rph</name>
    <name evidence="9" type="ORF">C8D98_0578</name>
</gene>
<dbReference type="InterPro" id="IPR036345">
    <property type="entry name" value="ExoRNase_PH_dom2_sf"/>
</dbReference>
<dbReference type="PANTHER" id="PTHR11953">
    <property type="entry name" value="EXOSOME COMPLEX COMPONENT"/>
    <property type="match status" value="1"/>
</dbReference>
<keyword evidence="6" id="KW-0548">Nucleotidyltransferase</keyword>
<protein>
    <recommendedName>
        <fullName evidence="6">Ribonuclease PH</fullName>
        <shortName evidence="6">RNase PH</shortName>
        <ecNumber evidence="6">2.7.7.56</ecNumber>
    </recommendedName>
    <alternativeName>
        <fullName evidence="6">tRNA nucleotidyltransferase</fullName>
    </alternativeName>
</protein>
<dbReference type="InterPro" id="IPR002381">
    <property type="entry name" value="RNase_PH_bac-type"/>
</dbReference>
<evidence type="ECO:0000256" key="2">
    <source>
        <dbReference type="ARBA" id="ARBA00022552"/>
    </source>
</evidence>
<dbReference type="InterPro" id="IPR027408">
    <property type="entry name" value="PNPase/RNase_PH_dom_sf"/>
</dbReference>
<feature type="domain" description="Exoribonuclease phosphorolytic" evidence="7">
    <location>
        <begin position="10"/>
        <end position="139"/>
    </location>
</feature>
<dbReference type="AlphaFoldDB" id="A0A4R1KBV9"/>
<dbReference type="InterPro" id="IPR020568">
    <property type="entry name" value="Ribosomal_Su5_D2-typ_SF"/>
</dbReference>
<proteinExistence type="inferred from homology"/>
<accession>A0A4R1KBV9</accession>
<name>A0A4R1KBV9_9BACT</name>
<keyword evidence="2 6" id="KW-0698">rRNA processing</keyword>
<reference evidence="9 10" key="1">
    <citation type="submission" date="2019-03" db="EMBL/GenBank/DDBJ databases">
        <title>Genomic Encyclopedia of Type Strains, Phase IV (KMG-IV): sequencing the most valuable type-strain genomes for metagenomic binning, comparative biology and taxonomic classification.</title>
        <authorList>
            <person name="Goeker M."/>
        </authorList>
    </citation>
    <scope>NUCLEOTIDE SEQUENCE [LARGE SCALE GENOMIC DNA]</scope>
    <source>
        <strain evidence="9 10">DSM 24984</strain>
    </source>
</reference>
<dbReference type="EMBL" id="SMGG01000003">
    <property type="protein sequence ID" value="TCK62068.1"/>
    <property type="molecule type" value="Genomic_DNA"/>
</dbReference>
<dbReference type="Proteomes" id="UP000294614">
    <property type="component" value="Unassembled WGS sequence"/>
</dbReference>
<keyword evidence="5" id="KW-0694">RNA-binding</keyword>
<keyword evidence="6" id="KW-0808">Transferase</keyword>
<dbReference type="FunFam" id="3.30.230.70:FF:000003">
    <property type="entry name" value="Ribonuclease PH"/>
    <property type="match status" value="1"/>
</dbReference>
<comment type="caution">
    <text evidence="9">The sequence shown here is derived from an EMBL/GenBank/DDBJ whole genome shotgun (WGS) entry which is preliminary data.</text>
</comment>
<evidence type="ECO:0000259" key="8">
    <source>
        <dbReference type="Pfam" id="PF03725"/>
    </source>
</evidence>
<feature type="domain" description="Exoribonuclease phosphorolytic" evidence="8">
    <location>
        <begin position="156"/>
        <end position="222"/>
    </location>
</feature>
<dbReference type="GO" id="GO:0031125">
    <property type="term" value="P:rRNA 3'-end processing"/>
    <property type="evidence" value="ECO:0007669"/>
    <property type="project" value="UniProtKB-ARBA"/>
</dbReference>
<dbReference type="SUPFAM" id="SSF55666">
    <property type="entry name" value="Ribonuclease PH domain 2-like"/>
    <property type="match status" value="1"/>
</dbReference>
<dbReference type="EC" id="2.7.7.56" evidence="6"/>
<comment type="catalytic activity">
    <reaction evidence="6">
        <text>tRNA(n+1) + phosphate = tRNA(n) + a ribonucleoside 5'-diphosphate</text>
        <dbReference type="Rhea" id="RHEA:10628"/>
        <dbReference type="Rhea" id="RHEA-COMP:17343"/>
        <dbReference type="Rhea" id="RHEA-COMP:17344"/>
        <dbReference type="ChEBI" id="CHEBI:43474"/>
        <dbReference type="ChEBI" id="CHEBI:57930"/>
        <dbReference type="ChEBI" id="CHEBI:173114"/>
        <dbReference type="EC" id="2.7.7.56"/>
    </reaction>
</comment>
<dbReference type="Gene3D" id="3.30.230.70">
    <property type="entry name" value="GHMP Kinase, N-terminal domain"/>
    <property type="match status" value="1"/>
</dbReference>
<evidence type="ECO:0000313" key="10">
    <source>
        <dbReference type="Proteomes" id="UP000294614"/>
    </source>
</evidence>
<dbReference type="InterPro" id="IPR015847">
    <property type="entry name" value="ExoRNase_PH_dom2"/>
</dbReference>
<dbReference type="Pfam" id="PF03725">
    <property type="entry name" value="RNase_PH_C"/>
    <property type="match status" value="1"/>
</dbReference>
<evidence type="ECO:0000256" key="1">
    <source>
        <dbReference type="ARBA" id="ARBA00006678"/>
    </source>
</evidence>
<evidence type="ECO:0000256" key="3">
    <source>
        <dbReference type="ARBA" id="ARBA00022555"/>
    </source>
</evidence>
<dbReference type="PROSITE" id="PS01277">
    <property type="entry name" value="RIBONUCLEASE_PH"/>
    <property type="match status" value="1"/>
</dbReference>
<feature type="binding site" evidence="6">
    <location>
        <begin position="123"/>
        <end position="125"/>
    </location>
    <ligand>
        <name>phosphate</name>
        <dbReference type="ChEBI" id="CHEBI:43474"/>
        <note>substrate</note>
    </ligand>
</feature>
<keyword evidence="10" id="KW-1185">Reference proteome</keyword>
<comment type="similarity">
    <text evidence="1 6">Belongs to the RNase PH family.</text>
</comment>
<evidence type="ECO:0000256" key="5">
    <source>
        <dbReference type="ARBA" id="ARBA00022884"/>
    </source>
</evidence>
<keyword evidence="4 6" id="KW-0819">tRNA processing</keyword>
<dbReference type="OrthoDB" id="9807456at2"/>
<evidence type="ECO:0000256" key="4">
    <source>
        <dbReference type="ARBA" id="ARBA00022694"/>
    </source>
</evidence>
<comment type="function">
    <text evidence="6">Phosphorolytic 3'-5' exoribonuclease that plays an important role in tRNA 3'-end maturation. Removes nucleotide residues following the 3'-CCA terminus of tRNAs; can also add nucleotides to the ends of RNA molecules by using nucleoside diphosphates as substrates, but this may not be physiologically important. Probably plays a role in initiation of 16S rRNA degradation (leading to ribosome degradation) during starvation.</text>
</comment>
<evidence type="ECO:0000256" key="6">
    <source>
        <dbReference type="HAMAP-Rule" id="MF_00564"/>
    </source>
</evidence>
<dbReference type="InterPro" id="IPR050080">
    <property type="entry name" value="RNase_PH"/>
</dbReference>
<sequence>MRTDRPGDRMRPVTLTRDYVMHPEGSVLCEFGNTKVLCNASFSQGVPPFLKDSGRGWVTAEYAMLPRATNTRNQRESKRGKEDGRTMEISRLIGRSLRAAVDFEKLGENTIIIDCDVLQADGGTRTAAITGGFCALYIAAERMVEKGVLAENPVQDFVGAVSIGIVDGQYLLDLQYTEDSAADVDLNLVMKNGADIIEIQGCAEGAAFSRDGLDRMLDLGVRGIENLLAAQKRLLGLA</sequence>
<dbReference type="SUPFAM" id="SSF54211">
    <property type="entry name" value="Ribosomal protein S5 domain 2-like"/>
    <property type="match status" value="1"/>
</dbReference>
<comment type="subunit">
    <text evidence="6">Homohexameric ring arranged as a trimer of dimers.</text>
</comment>
<dbReference type="CDD" id="cd11362">
    <property type="entry name" value="RNase_PH_bact"/>
    <property type="match status" value="1"/>
</dbReference>
<organism evidence="9 10">
    <name type="scientific">Seleniivibrio woodruffii</name>
    <dbReference type="NCBI Taxonomy" id="1078050"/>
    <lineage>
        <taxon>Bacteria</taxon>
        <taxon>Pseudomonadati</taxon>
        <taxon>Deferribacterota</taxon>
        <taxon>Deferribacteres</taxon>
        <taxon>Deferribacterales</taxon>
        <taxon>Geovibrionaceae</taxon>
        <taxon>Seleniivibrio</taxon>
    </lineage>
</organism>
<dbReference type="GO" id="GO:0000175">
    <property type="term" value="F:3'-5'-RNA exonuclease activity"/>
    <property type="evidence" value="ECO:0007669"/>
    <property type="project" value="UniProtKB-UniRule"/>
</dbReference>
<dbReference type="HAMAP" id="MF_00564">
    <property type="entry name" value="RNase_PH"/>
    <property type="match status" value="1"/>
</dbReference>
<evidence type="ECO:0000313" key="9">
    <source>
        <dbReference type="EMBL" id="TCK62068.1"/>
    </source>
</evidence>
<dbReference type="RefSeq" id="WP_132871833.1">
    <property type="nucleotide sequence ID" value="NZ_JBLJBI010000104.1"/>
</dbReference>
<dbReference type="PANTHER" id="PTHR11953:SF0">
    <property type="entry name" value="EXOSOME COMPLEX COMPONENT RRP41"/>
    <property type="match status" value="1"/>
</dbReference>
<dbReference type="Pfam" id="PF01138">
    <property type="entry name" value="RNase_PH"/>
    <property type="match status" value="1"/>
</dbReference>
<dbReference type="GO" id="GO:0000049">
    <property type="term" value="F:tRNA binding"/>
    <property type="evidence" value="ECO:0007669"/>
    <property type="project" value="UniProtKB-UniRule"/>
</dbReference>
<dbReference type="GO" id="GO:0008033">
    <property type="term" value="P:tRNA processing"/>
    <property type="evidence" value="ECO:0007669"/>
    <property type="project" value="UniProtKB-UniRule"/>
</dbReference>
<dbReference type="InterPro" id="IPR001247">
    <property type="entry name" value="ExoRNase_PH_dom1"/>
</dbReference>